<name>A0A565BCB1_9BRAS</name>
<dbReference type="AlphaFoldDB" id="A0A565BCB1"/>
<evidence type="ECO:0000313" key="2">
    <source>
        <dbReference type="Proteomes" id="UP000489600"/>
    </source>
</evidence>
<reference evidence="1" key="1">
    <citation type="submission" date="2019-07" db="EMBL/GenBank/DDBJ databases">
        <authorList>
            <person name="Dittberner H."/>
        </authorList>
    </citation>
    <scope>NUCLEOTIDE SEQUENCE [LARGE SCALE GENOMIC DNA]</scope>
</reference>
<organism evidence="1 2">
    <name type="scientific">Arabis nemorensis</name>
    <dbReference type="NCBI Taxonomy" id="586526"/>
    <lineage>
        <taxon>Eukaryota</taxon>
        <taxon>Viridiplantae</taxon>
        <taxon>Streptophyta</taxon>
        <taxon>Embryophyta</taxon>
        <taxon>Tracheophyta</taxon>
        <taxon>Spermatophyta</taxon>
        <taxon>Magnoliopsida</taxon>
        <taxon>eudicotyledons</taxon>
        <taxon>Gunneridae</taxon>
        <taxon>Pentapetalae</taxon>
        <taxon>rosids</taxon>
        <taxon>malvids</taxon>
        <taxon>Brassicales</taxon>
        <taxon>Brassicaceae</taxon>
        <taxon>Arabideae</taxon>
        <taxon>Arabis</taxon>
    </lineage>
</organism>
<dbReference type="EMBL" id="CABITT030000003">
    <property type="protein sequence ID" value="VVA99282.1"/>
    <property type="molecule type" value="Genomic_DNA"/>
</dbReference>
<dbReference type="OrthoDB" id="1114128at2759"/>
<dbReference type="Proteomes" id="UP000489600">
    <property type="component" value="Unassembled WGS sequence"/>
</dbReference>
<keyword evidence="2" id="KW-1185">Reference proteome</keyword>
<evidence type="ECO:0008006" key="3">
    <source>
        <dbReference type="Google" id="ProtNLM"/>
    </source>
</evidence>
<protein>
    <recommendedName>
        <fullName evidence="3">K-box domain-containing protein</fullName>
    </recommendedName>
</protein>
<proteinExistence type="predicted"/>
<evidence type="ECO:0000313" key="1">
    <source>
        <dbReference type="EMBL" id="VVA99282.1"/>
    </source>
</evidence>
<gene>
    <name evidence="1" type="ORF">ANE_LOCUS9727</name>
</gene>
<accession>A0A565BCB1</accession>
<sequence>MEVEEDEKTGLGIGMKRQVLVPCKISSSISSGERQDAGVVLSKIRVEFERQSAESMEIKFERLWLLKERLNARELDGMTSAQLRLLEDQIYQALRGLHEHKFSPRQEQMLKKRKEVMTS</sequence>
<comment type="caution">
    <text evidence="1">The sequence shown here is derived from an EMBL/GenBank/DDBJ whole genome shotgun (WGS) entry which is preliminary data.</text>
</comment>